<dbReference type="InterPro" id="IPR042070">
    <property type="entry name" value="PucR_C-HTH_sf"/>
</dbReference>
<evidence type="ECO:0000313" key="4">
    <source>
        <dbReference type="Proteomes" id="UP001500618"/>
    </source>
</evidence>
<keyword evidence="4" id="KW-1185">Reference proteome</keyword>
<dbReference type="EMBL" id="BAAANY010000010">
    <property type="protein sequence ID" value="GAA1682695.1"/>
    <property type="molecule type" value="Genomic_DNA"/>
</dbReference>
<evidence type="ECO:0000313" key="3">
    <source>
        <dbReference type="EMBL" id="GAA1682695.1"/>
    </source>
</evidence>
<comment type="caution">
    <text evidence="3">The sequence shown here is derived from an EMBL/GenBank/DDBJ whole genome shotgun (WGS) entry which is preliminary data.</text>
</comment>
<gene>
    <name evidence="3" type="ORF">GCM10009765_34840</name>
</gene>
<dbReference type="Pfam" id="PF13556">
    <property type="entry name" value="HTH_30"/>
    <property type="match status" value="1"/>
</dbReference>
<protein>
    <recommendedName>
        <fullName evidence="5">PucR C-terminal helix-turn-helix domain-containing protein</fullName>
    </recommendedName>
</protein>
<reference evidence="3 4" key="1">
    <citation type="journal article" date="2019" name="Int. J. Syst. Evol. Microbiol.">
        <title>The Global Catalogue of Microorganisms (GCM) 10K type strain sequencing project: providing services to taxonomists for standard genome sequencing and annotation.</title>
        <authorList>
            <consortium name="The Broad Institute Genomics Platform"/>
            <consortium name="The Broad Institute Genome Sequencing Center for Infectious Disease"/>
            <person name="Wu L."/>
            <person name="Ma J."/>
        </authorList>
    </citation>
    <scope>NUCLEOTIDE SEQUENCE [LARGE SCALE GENOMIC DNA]</scope>
    <source>
        <strain evidence="3 4">JCM 14718</strain>
    </source>
</reference>
<dbReference type="InterPro" id="IPR025736">
    <property type="entry name" value="PucR_C-HTH_dom"/>
</dbReference>
<dbReference type="Gene3D" id="1.10.10.2840">
    <property type="entry name" value="PucR C-terminal helix-turn-helix domain"/>
    <property type="match status" value="1"/>
</dbReference>
<organism evidence="3 4">
    <name type="scientific">Fodinicola feengrottensis</name>
    <dbReference type="NCBI Taxonomy" id="435914"/>
    <lineage>
        <taxon>Bacteria</taxon>
        <taxon>Bacillati</taxon>
        <taxon>Actinomycetota</taxon>
        <taxon>Actinomycetes</taxon>
        <taxon>Mycobacteriales</taxon>
        <taxon>Fodinicola</taxon>
    </lineage>
</organism>
<sequence>MEWEPPNAADVLWPLIDEIATEMIAHCATEIPAYQLLPQSVLEGDLVANARAVLELFFSTLAAKRAPTEEELALPVAWGAERARDGLPLDAVLQIYPLGARDAWTFAIRQDGLDLPDLGARILDFLTIVMPRVAAAYLREREAIDWEQRESRQNLAGTLLAGRPAHRAAERSGRKLADRYHVVVFHLPGVEAAAGSRAATELFRTVQSKLDAEHDVLATFERDGGVLLVPGPAARVGQLLGRIDQAARSSCTAGAAAAPDHSGIPAAHQEATEILTLAENLHRGPGVYWLADLAIEYQLAQPSPARTSLADILAPLREHPHLIEALRSFITTGYNRGAAAVALNIHRNTLTYRLGRIRTLTGYDATKPADARQLAAAMTAYDITTARTIGIRL</sequence>
<dbReference type="PANTHER" id="PTHR33744:SF7">
    <property type="entry name" value="PUCR FAMILY TRANSCRIPTIONAL REGULATOR"/>
    <property type="match status" value="1"/>
</dbReference>
<dbReference type="PANTHER" id="PTHR33744">
    <property type="entry name" value="CARBOHYDRATE DIACID REGULATOR"/>
    <property type="match status" value="1"/>
</dbReference>
<name>A0ABN2H6C1_9ACTN</name>
<dbReference type="InterPro" id="IPR051448">
    <property type="entry name" value="CdaR-like_regulators"/>
</dbReference>
<proteinExistence type="predicted"/>
<feature type="domain" description="RsbT co-antagonist protein RsbRD N-terminal" evidence="2">
    <location>
        <begin position="17"/>
        <end position="152"/>
    </location>
</feature>
<evidence type="ECO:0008006" key="5">
    <source>
        <dbReference type="Google" id="ProtNLM"/>
    </source>
</evidence>
<dbReference type="Proteomes" id="UP001500618">
    <property type="component" value="Unassembled WGS sequence"/>
</dbReference>
<dbReference type="RefSeq" id="WP_344311294.1">
    <property type="nucleotide sequence ID" value="NZ_BAAANY010000010.1"/>
</dbReference>
<dbReference type="Pfam" id="PF14361">
    <property type="entry name" value="RsbRD_N"/>
    <property type="match status" value="1"/>
</dbReference>
<accession>A0ABN2H6C1</accession>
<dbReference type="InterPro" id="IPR025751">
    <property type="entry name" value="RsbRD_N_dom"/>
</dbReference>
<evidence type="ECO:0000259" key="1">
    <source>
        <dbReference type="Pfam" id="PF13556"/>
    </source>
</evidence>
<evidence type="ECO:0000259" key="2">
    <source>
        <dbReference type="Pfam" id="PF14361"/>
    </source>
</evidence>
<feature type="domain" description="PucR C-terminal helix-turn-helix" evidence="1">
    <location>
        <begin position="322"/>
        <end position="379"/>
    </location>
</feature>